<dbReference type="InterPro" id="IPR015943">
    <property type="entry name" value="WD40/YVTN_repeat-like_dom_sf"/>
</dbReference>
<keyword evidence="4" id="KW-1185">Reference proteome</keyword>
<dbReference type="OrthoDB" id="5290752at2"/>
<dbReference type="PROSITE" id="PS51257">
    <property type="entry name" value="PROKAR_LIPOPROTEIN"/>
    <property type="match status" value="1"/>
</dbReference>
<keyword evidence="1" id="KW-0732">Signal</keyword>
<feature type="chain" id="PRO_5011961093" evidence="1">
    <location>
        <begin position="21"/>
        <end position="432"/>
    </location>
</feature>
<protein>
    <submittedName>
        <fullName evidence="3">Outer membrane protein assembly factor BamB, contains PQQ-like beta-propeller repeat</fullName>
    </submittedName>
</protein>
<dbReference type="SUPFAM" id="SSF50998">
    <property type="entry name" value="Quinoprotein alcohol dehydrogenase-like"/>
    <property type="match status" value="2"/>
</dbReference>
<dbReference type="InterPro" id="IPR002372">
    <property type="entry name" value="PQQ_rpt_dom"/>
</dbReference>
<gene>
    <name evidence="3" type="ORF">SAMN05421665_1103</name>
</gene>
<reference evidence="4" key="1">
    <citation type="submission" date="2017-01" db="EMBL/GenBank/DDBJ databases">
        <authorList>
            <person name="Varghese N."/>
            <person name="Submissions S."/>
        </authorList>
    </citation>
    <scope>NUCLEOTIDE SEQUENCE [LARGE SCALE GENOMIC DNA]</scope>
    <source>
        <strain evidence="4">DSM 29591</strain>
    </source>
</reference>
<evidence type="ECO:0000313" key="3">
    <source>
        <dbReference type="EMBL" id="SIT80412.1"/>
    </source>
</evidence>
<dbReference type="AlphaFoldDB" id="A0A1R3WUG8"/>
<evidence type="ECO:0000313" key="4">
    <source>
        <dbReference type="Proteomes" id="UP000186997"/>
    </source>
</evidence>
<dbReference type="STRING" id="287098.SAMN05421665_1103"/>
<dbReference type="Proteomes" id="UP000186997">
    <property type="component" value="Unassembled WGS sequence"/>
</dbReference>
<evidence type="ECO:0000259" key="2">
    <source>
        <dbReference type="Pfam" id="PF13360"/>
    </source>
</evidence>
<feature type="signal peptide" evidence="1">
    <location>
        <begin position="1"/>
        <end position="20"/>
    </location>
</feature>
<dbReference type="Gene3D" id="2.130.10.10">
    <property type="entry name" value="YVTN repeat-like/Quinoprotein amine dehydrogenase"/>
    <property type="match status" value="1"/>
</dbReference>
<evidence type="ECO:0000256" key="1">
    <source>
        <dbReference type="SAM" id="SignalP"/>
    </source>
</evidence>
<accession>A0A1R3WUG8</accession>
<dbReference type="Pfam" id="PF13360">
    <property type="entry name" value="PQQ_2"/>
    <property type="match status" value="1"/>
</dbReference>
<dbReference type="SMART" id="SM00564">
    <property type="entry name" value="PQQ"/>
    <property type="match status" value="6"/>
</dbReference>
<proteinExistence type="predicted"/>
<dbReference type="PANTHER" id="PTHR34512:SF30">
    <property type="entry name" value="OUTER MEMBRANE PROTEIN ASSEMBLY FACTOR BAMB"/>
    <property type="match status" value="1"/>
</dbReference>
<dbReference type="EMBL" id="FTPR01000001">
    <property type="protein sequence ID" value="SIT80412.1"/>
    <property type="molecule type" value="Genomic_DNA"/>
</dbReference>
<dbReference type="PANTHER" id="PTHR34512">
    <property type="entry name" value="CELL SURFACE PROTEIN"/>
    <property type="match status" value="1"/>
</dbReference>
<dbReference type="InterPro" id="IPR011047">
    <property type="entry name" value="Quinoprotein_ADH-like_sf"/>
</dbReference>
<organism evidence="3 4">
    <name type="scientific">Yoonia rosea</name>
    <dbReference type="NCBI Taxonomy" id="287098"/>
    <lineage>
        <taxon>Bacteria</taxon>
        <taxon>Pseudomonadati</taxon>
        <taxon>Pseudomonadota</taxon>
        <taxon>Alphaproteobacteria</taxon>
        <taxon>Rhodobacterales</taxon>
        <taxon>Paracoccaceae</taxon>
        <taxon>Yoonia</taxon>
    </lineage>
</organism>
<name>A0A1R3WUG8_9RHOB</name>
<sequence>MTLRVTITAAISLVLLAACGDDDVILPGDRFDIRGQAVLANESRPVALPAAQMNADWTHRNGSPGHTITHPALGADLSPLFSVDIGEGDSRRARITSHPVVANGIIYTIDSRALVTATNVDGRNVWTRDLTPTRDNATDASGGGISVGGGRVFVTTGFGEITALDAATGAEIWVQDLDAPAHAAPTLQGDLVYVVARDSTAWALDVTNGRIRWQRSGAPSTANFAGGASPAVSGEYVVFPFPSGEVLATYPRGGLTRWSSVVTGDRLGNASGVINDISGDPVIVGNRVYIGNFGGRTAAFDLRGGARLWTATEGSLSPVWVVGDAVFLISDNNALVRLDANTGAPVWRVALPVLEEGANPRSERRFFTHYGPVIAGGRLIVTSSDGQIRQFDPASGASLGQLALPGGAASGPVVAGQTLYVLSKDGQLHAFR</sequence>
<feature type="domain" description="Pyrrolo-quinoline quinone repeat" evidence="2">
    <location>
        <begin position="113"/>
        <end position="348"/>
    </location>
</feature>
<dbReference type="InterPro" id="IPR018391">
    <property type="entry name" value="PQQ_b-propeller_rpt"/>
</dbReference>
<dbReference type="RefSeq" id="WP_076658669.1">
    <property type="nucleotide sequence ID" value="NZ_FTPR01000001.1"/>
</dbReference>